<proteinExistence type="inferred from homology"/>
<feature type="transmembrane region" description="Helical" evidence="7">
    <location>
        <begin position="68"/>
        <end position="86"/>
    </location>
</feature>
<dbReference type="STRING" id="1006000.GKAS_00314"/>
<gene>
    <name evidence="8" type="ORF">C8256_13950</name>
</gene>
<comment type="similarity">
    <text evidence="2 7">Belongs to the UPF0266 family.</text>
</comment>
<evidence type="ECO:0000256" key="5">
    <source>
        <dbReference type="ARBA" id="ARBA00022989"/>
    </source>
</evidence>
<dbReference type="HAMAP" id="MF_01071">
    <property type="entry name" value="UPF0266"/>
    <property type="match status" value="1"/>
</dbReference>
<name>A0A2T2Y0T7_9ENTR</name>
<accession>A0A2T2Y0T7</accession>
<keyword evidence="9" id="KW-1185">Reference proteome</keyword>
<keyword evidence="5 7" id="KW-1133">Transmembrane helix</keyword>
<comment type="subcellular location">
    <subcellularLocation>
        <location evidence="1 7">Cell membrane</location>
        <topology evidence="1 7">Multi-pass membrane protein</topology>
    </subcellularLocation>
</comment>
<dbReference type="RefSeq" id="WP_106927701.1">
    <property type="nucleotide sequence ID" value="NZ_CABMMU010000010.1"/>
</dbReference>
<dbReference type="Proteomes" id="UP000240892">
    <property type="component" value="Unassembled WGS sequence"/>
</dbReference>
<comment type="caution">
    <text evidence="8">The sequence shown here is derived from an EMBL/GenBank/DDBJ whole genome shotgun (WGS) entry which is preliminary data.</text>
</comment>
<reference evidence="8 9" key="1">
    <citation type="submission" date="2018-03" db="EMBL/GenBank/DDBJ databases">
        <title>First report of an OXA-48+CTX-M-M-producing Kluyvera ascorbata clone recovered from patients admitted in a University Hospital in Madrid, Spain.</title>
        <authorList>
            <person name="Hernandez-Garcia M."/>
            <person name="Leon-Sampedro R."/>
            <person name="Perez-Viso B."/>
            <person name="Morosini M.I."/>
            <person name="Lopez-Fresnena N."/>
            <person name="Coque T.M."/>
            <person name="Bonten M."/>
            <person name="Malhotra-Kumar S."/>
            <person name="Ruiz-Garbajosa P."/>
            <person name="Canton R."/>
        </authorList>
    </citation>
    <scope>NUCLEOTIDE SEQUENCE [LARGE SCALE GENOMIC DNA]</scope>
    <source>
        <strain evidence="8 9">KA2</strain>
    </source>
</reference>
<evidence type="ECO:0000256" key="3">
    <source>
        <dbReference type="ARBA" id="ARBA00022475"/>
    </source>
</evidence>
<keyword evidence="3 7" id="KW-1003">Cell membrane</keyword>
<dbReference type="NCBIfam" id="NF002791">
    <property type="entry name" value="PRK02913.1"/>
    <property type="match status" value="1"/>
</dbReference>
<dbReference type="AlphaFoldDB" id="A0A2T2Y0T7"/>
<evidence type="ECO:0000313" key="8">
    <source>
        <dbReference type="EMBL" id="PSR46122.1"/>
    </source>
</evidence>
<keyword evidence="6 7" id="KW-0472">Membrane</keyword>
<comment type="caution">
    <text evidence="7">Lacks conserved residue(s) required for the propagation of feature annotation.</text>
</comment>
<evidence type="ECO:0000256" key="7">
    <source>
        <dbReference type="HAMAP-Rule" id="MF_01071"/>
    </source>
</evidence>
<dbReference type="EMBL" id="PYHO01000010">
    <property type="protein sequence ID" value="PSR46122.1"/>
    <property type="molecule type" value="Genomic_DNA"/>
</dbReference>
<organism evidence="8 9">
    <name type="scientific">Kluyvera genomosp. 2</name>
    <dbReference type="NCBI Taxonomy" id="2774054"/>
    <lineage>
        <taxon>Bacteria</taxon>
        <taxon>Pseudomonadati</taxon>
        <taxon>Pseudomonadota</taxon>
        <taxon>Gammaproteobacteria</taxon>
        <taxon>Enterobacterales</taxon>
        <taxon>Enterobacteriaceae</taxon>
        <taxon>Kluyvera</taxon>
    </lineage>
</organism>
<protein>
    <recommendedName>
        <fullName evidence="7">UPF0266 membrane protein C8256_13950</fullName>
    </recommendedName>
</protein>
<evidence type="ECO:0000256" key="4">
    <source>
        <dbReference type="ARBA" id="ARBA00022692"/>
    </source>
</evidence>
<evidence type="ECO:0000256" key="2">
    <source>
        <dbReference type="ARBA" id="ARBA00009962"/>
    </source>
</evidence>
<dbReference type="PIRSF" id="PIRSF020687">
    <property type="entry name" value="UCP020687"/>
    <property type="match status" value="1"/>
</dbReference>
<evidence type="ECO:0000256" key="6">
    <source>
        <dbReference type="ARBA" id="ARBA00023136"/>
    </source>
</evidence>
<keyword evidence="4 7" id="KW-0812">Transmembrane</keyword>
<sequence>MTVTDLILVLFILALLAFAIYDQFIMPRRHGATLLSVPLLRPGRVDSVIFVVLIVILVYNNVTHHGAIMTTWLLCALALMGFYLFWIRSPKIIFKTEGFFFANAWIKYSRIQKMNLSEDGVLVMQLEQRRLLVRVKNIDDLEKIYNLLINNQ</sequence>
<feature type="transmembrane region" description="Helical" evidence="7">
    <location>
        <begin position="6"/>
        <end position="24"/>
    </location>
</feature>
<dbReference type="InterPro" id="IPR009328">
    <property type="entry name" value="DUF986"/>
</dbReference>
<dbReference type="Pfam" id="PF06173">
    <property type="entry name" value="DUF986"/>
    <property type="match status" value="1"/>
</dbReference>
<evidence type="ECO:0000256" key="1">
    <source>
        <dbReference type="ARBA" id="ARBA00004651"/>
    </source>
</evidence>
<dbReference type="GO" id="GO:0005886">
    <property type="term" value="C:plasma membrane"/>
    <property type="evidence" value="ECO:0007669"/>
    <property type="project" value="UniProtKB-SubCell"/>
</dbReference>
<evidence type="ECO:0000313" key="9">
    <source>
        <dbReference type="Proteomes" id="UP000240892"/>
    </source>
</evidence>